<evidence type="ECO:0000256" key="7">
    <source>
        <dbReference type="SAM" id="Phobius"/>
    </source>
</evidence>
<feature type="transmembrane region" description="Helical" evidence="7">
    <location>
        <begin position="482"/>
        <end position="502"/>
    </location>
</feature>
<sequence length="519" mass="58138">MALNIHDNSLITLQANYKTFLFDTDFQSVLPEIFLMTTGIYLLVYGVIWSTSKEKNYPLLLTPLSWLSLLACLFTFVLLINSPIQNALVFYNTLVIDDFTTFIKGLILLSTFFCIFMSRDYMKQESLNAFEYLILILLSTSSMLFLVSSADFISLYLALEAQSLCFYVLAALKRNSEFSTEAGLKYFLLGAFSSGLLLFGCSLIYGFTGVTNFSELARIFTGGTQEFLVSTTALPACELGMVFLLVGFLFKITAVPFHMWSPDVYEGAPTPVTAFFLIVPKAALFGVFLRIFGESFYDFILPWQKILLVSSLASMILGSIAALSQTRIKRLLAYSSIGHVGYLLAGFACGTIEGIQALLIYLVVYIFMNITMFAIILSALRREHLQVVPRLKYITDLAFLAKTNPVLALTFTVTLFSMAGIPPLAGFYSKAYLFFAALSSNLYLVAVIGVLCSVLSCFYYIRLVKIMYFEAPKNWCSFSRIPVENAITLAITLFFILFFMFYPTPLHLITHKIALTLCL</sequence>
<evidence type="ECO:0000256" key="2">
    <source>
        <dbReference type="ARBA" id="ARBA00022692"/>
    </source>
</evidence>
<dbReference type="EMBL" id="KJ742377">
    <property type="protein sequence ID" value="AII02124.1"/>
    <property type="molecule type" value="Genomic_DNA"/>
</dbReference>
<dbReference type="PRINTS" id="PR01434">
    <property type="entry name" value="NADHDHGNASE5"/>
</dbReference>
<organism evidence="9">
    <name type="scientific">Chlorella sorokiniana</name>
    <name type="common">Freshwater green alga</name>
    <dbReference type="NCBI Taxonomy" id="3076"/>
    <lineage>
        <taxon>Eukaryota</taxon>
        <taxon>Viridiplantae</taxon>
        <taxon>Chlorophyta</taxon>
        <taxon>core chlorophytes</taxon>
        <taxon>Trebouxiophyceae</taxon>
        <taxon>Chlorellales</taxon>
        <taxon>Chlorellaceae</taxon>
        <taxon>Chlorella clade</taxon>
        <taxon>Chlorella</taxon>
    </lineage>
</organism>
<dbReference type="AlphaFoldDB" id="A0A076EAU8"/>
<accession>A0A076EAU8</accession>
<feature type="transmembrane region" description="Helical" evidence="7">
    <location>
        <begin position="227"/>
        <end position="250"/>
    </location>
</feature>
<dbReference type="Pfam" id="PF00361">
    <property type="entry name" value="Proton_antipo_M"/>
    <property type="match status" value="1"/>
</dbReference>
<evidence type="ECO:0000256" key="5">
    <source>
        <dbReference type="ARBA" id="ARBA00023027"/>
    </source>
</evidence>
<feature type="transmembrane region" description="Helical" evidence="7">
    <location>
        <begin position="358"/>
        <end position="380"/>
    </location>
</feature>
<dbReference type="GO" id="GO:0016020">
    <property type="term" value="C:membrane"/>
    <property type="evidence" value="ECO:0007669"/>
    <property type="project" value="UniProtKB-SubCell"/>
</dbReference>
<dbReference type="InterPro" id="IPR001750">
    <property type="entry name" value="ND/Mrp_TM"/>
</dbReference>
<evidence type="ECO:0000256" key="1">
    <source>
        <dbReference type="ARBA" id="ARBA00004141"/>
    </source>
</evidence>
<name>A0A076EAU8_CHLSO</name>
<keyword evidence="5" id="KW-0520">NAD</keyword>
<feature type="transmembrane region" description="Helical" evidence="7">
    <location>
        <begin position="271"/>
        <end position="293"/>
    </location>
</feature>
<keyword evidence="9" id="KW-0496">Mitochondrion</keyword>
<feature type="transmembrane region" description="Helical" evidence="7">
    <location>
        <begin position="60"/>
        <end position="79"/>
    </location>
</feature>
<dbReference type="HAMAP" id="MF_00445">
    <property type="entry name" value="NDH1_NuoN_1"/>
    <property type="match status" value="1"/>
</dbReference>
<evidence type="ECO:0000313" key="9">
    <source>
        <dbReference type="EMBL" id="AII02124.1"/>
    </source>
</evidence>
<dbReference type="GO" id="GO:0042773">
    <property type="term" value="P:ATP synthesis coupled electron transport"/>
    <property type="evidence" value="ECO:0007669"/>
    <property type="project" value="InterPro"/>
</dbReference>
<keyword evidence="4 7" id="KW-1133">Transmembrane helix</keyword>
<evidence type="ECO:0000256" key="3">
    <source>
        <dbReference type="ARBA" id="ARBA00022967"/>
    </source>
</evidence>
<proteinExistence type="inferred from homology"/>
<dbReference type="GO" id="GO:0008137">
    <property type="term" value="F:NADH dehydrogenase (ubiquinone) activity"/>
    <property type="evidence" value="ECO:0007669"/>
    <property type="project" value="InterPro"/>
</dbReference>
<keyword evidence="6 7" id="KW-0472">Membrane</keyword>
<dbReference type="InterPro" id="IPR010096">
    <property type="entry name" value="NADH-Q_OxRdtase_suN/2"/>
</dbReference>
<feature type="transmembrane region" description="Helical" evidence="7">
    <location>
        <begin position="153"/>
        <end position="172"/>
    </location>
</feature>
<feature type="transmembrane region" description="Helical" evidence="7">
    <location>
        <begin position="129"/>
        <end position="147"/>
    </location>
</feature>
<feature type="transmembrane region" description="Helical" evidence="7">
    <location>
        <begin position="331"/>
        <end position="352"/>
    </location>
</feature>
<evidence type="ECO:0000259" key="8">
    <source>
        <dbReference type="Pfam" id="PF00361"/>
    </source>
</evidence>
<feature type="transmembrane region" description="Helical" evidence="7">
    <location>
        <begin position="305"/>
        <end position="324"/>
    </location>
</feature>
<comment type="subcellular location">
    <subcellularLocation>
        <location evidence="1">Membrane</location>
        <topology evidence="1">Multi-pass membrane protein</topology>
    </subcellularLocation>
</comment>
<geneLocation type="mitochondrion" evidence="9"/>
<dbReference type="PANTHER" id="PTHR22773">
    <property type="entry name" value="NADH DEHYDROGENASE"/>
    <property type="match status" value="1"/>
</dbReference>
<evidence type="ECO:0000256" key="4">
    <source>
        <dbReference type="ARBA" id="ARBA00022989"/>
    </source>
</evidence>
<feature type="transmembrane region" description="Helical" evidence="7">
    <location>
        <begin position="406"/>
        <end position="425"/>
    </location>
</feature>
<dbReference type="RefSeq" id="YP_009049990.1">
    <property type="nucleotide sequence ID" value="NC_024626.1"/>
</dbReference>
<feature type="transmembrane region" description="Helical" evidence="7">
    <location>
        <begin position="184"/>
        <end position="207"/>
    </location>
</feature>
<protein>
    <submittedName>
        <fullName evidence="9">NADH dehydrogenase subunit 2</fullName>
    </submittedName>
</protein>
<feature type="transmembrane region" description="Helical" evidence="7">
    <location>
        <begin position="99"/>
        <end position="117"/>
    </location>
</feature>
<evidence type="ECO:0000256" key="6">
    <source>
        <dbReference type="ARBA" id="ARBA00023136"/>
    </source>
</evidence>
<gene>
    <name evidence="9" type="primary">nad2</name>
</gene>
<dbReference type="NCBIfam" id="TIGR01770">
    <property type="entry name" value="NDH_I_N"/>
    <property type="match status" value="1"/>
</dbReference>
<dbReference type="GeneID" id="20004177"/>
<feature type="transmembrane region" description="Helical" evidence="7">
    <location>
        <begin position="29"/>
        <end position="48"/>
    </location>
</feature>
<keyword evidence="2 7" id="KW-0812">Transmembrane</keyword>
<feature type="transmembrane region" description="Helical" evidence="7">
    <location>
        <begin position="431"/>
        <end position="461"/>
    </location>
</feature>
<feature type="domain" description="NADH:quinone oxidoreductase/Mrp antiporter transmembrane" evidence="8">
    <location>
        <begin position="149"/>
        <end position="456"/>
    </location>
</feature>
<reference evidence="9" key="1">
    <citation type="submission" date="2014-04" db="EMBL/GenBank/DDBJ databases">
        <title>Chlorella sorokiniana complete mitochondrial genome.</title>
        <authorList>
            <person name="Fan W."/>
            <person name="Mower J.P."/>
        </authorList>
    </citation>
    <scope>NUCLEOTIDE SEQUENCE</scope>
    <source>
        <strain evidence="9">1230</strain>
    </source>
</reference>
<keyword evidence="3" id="KW-1278">Translocase</keyword>